<keyword evidence="1" id="KW-0472">Membrane</keyword>
<dbReference type="EMBL" id="LPXH01000041">
    <property type="protein sequence ID" value="KUF38009.1"/>
    <property type="molecule type" value="Genomic_DNA"/>
</dbReference>
<evidence type="ECO:0000313" key="4">
    <source>
        <dbReference type="Proteomes" id="UP000053300"/>
    </source>
</evidence>
<accession>A0A1V3TGQ7</accession>
<dbReference type="Proteomes" id="UP000242792">
    <property type="component" value="Chromosome"/>
</dbReference>
<dbReference type="KEGG" id="cke:B5M06_12825"/>
<dbReference type="AlphaFoldDB" id="A0A0W7YSE1"/>
<proteinExistence type="predicted"/>
<feature type="transmembrane region" description="Helical" evidence="1">
    <location>
        <begin position="84"/>
        <end position="104"/>
    </location>
</feature>
<keyword evidence="4" id="KW-1185">Reference proteome</keyword>
<sequence>MSMPTPPVFHSFLGLSFGWSYALAAFTLTVTGCLPLALLATMHVPLEEGARASALMTSLPLMALAIAGVTAVVYFTWLRQRVQWQRHALMLMWALSALGMVGWWKI</sequence>
<evidence type="ECO:0000256" key="1">
    <source>
        <dbReference type="SAM" id="Phobius"/>
    </source>
</evidence>
<keyword evidence="1" id="KW-0812">Transmembrane</keyword>
<dbReference type="EMBL" id="CP020121">
    <property type="protein sequence ID" value="AQZ98996.1"/>
    <property type="molecule type" value="Genomic_DNA"/>
</dbReference>
<feature type="transmembrane region" description="Helical" evidence="1">
    <location>
        <begin position="54"/>
        <end position="78"/>
    </location>
</feature>
<gene>
    <name evidence="3" type="ORF">AS359_04690</name>
    <name evidence="2" type="ORF">B5M06_12825</name>
</gene>
<organism evidence="3 4">
    <name type="scientific">Comamonas kerstersii</name>
    <dbReference type="NCBI Taxonomy" id="225992"/>
    <lineage>
        <taxon>Bacteria</taxon>
        <taxon>Pseudomonadati</taxon>
        <taxon>Pseudomonadota</taxon>
        <taxon>Betaproteobacteria</taxon>
        <taxon>Burkholderiales</taxon>
        <taxon>Comamonadaceae</taxon>
        <taxon>Comamonas</taxon>
    </lineage>
</organism>
<dbReference type="Proteomes" id="UP000053300">
    <property type="component" value="Unassembled WGS sequence"/>
</dbReference>
<dbReference type="RefSeq" id="WP_054066288.1">
    <property type="nucleotide sequence ID" value="NZ_CAUCIF010000011.1"/>
</dbReference>
<dbReference type="STRING" id="225992.B5M06_12825"/>
<keyword evidence="1" id="KW-1133">Transmembrane helix</keyword>
<evidence type="ECO:0000313" key="5">
    <source>
        <dbReference type="Proteomes" id="UP000242792"/>
    </source>
</evidence>
<dbReference type="GeneID" id="83040201"/>
<feature type="transmembrane region" description="Helical" evidence="1">
    <location>
        <begin position="20"/>
        <end position="42"/>
    </location>
</feature>
<evidence type="ECO:0000313" key="2">
    <source>
        <dbReference type="EMBL" id="AQZ98996.1"/>
    </source>
</evidence>
<dbReference type="OrthoDB" id="9939003at2"/>
<evidence type="ECO:0000313" key="3">
    <source>
        <dbReference type="EMBL" id="KUF38009.1"/>
    </source>
</evidence>
<reference evidence="2 5" key="2">
    <citation type="submission" date="2017-03" db="EMBL/GenBank/DDBJ databases">
        <title>Rapid Whole Genome Sequencing of Comamonas kerstersii Causing Continuous ambulatory Peritoneal Dialysis-Associated Peritonitis.</title>
        <authorList>
            <person name="Zheng B."/>
        </authorList>
    </citation>
    <scope>NUCLEOTIDE SEQUENCE [LARGE SCALE GENOMIC DNA]</scope>
    <source>
        <strain evidence="2 5">8943</strain>
    </source>
</reference>
<name>A0A0W7YSE1_9BURK</name>
<accession>A0A1V0BGD9</accession>
<protein>
    <submittedName>
        <fullName evidence="3">Uncharacterized protein</fullName>
    </submittedName>
</protein>
<accession>A0A0W7YSE1</accession>
<reference evidence="3 4" key="1">
    <citation type="submission" date="2015-12" db="EMBL/GenBank/DDBJ databases">
        <title>Complete genome sequence of a multi-drug resistant strain Acidovorax sp. 12322-1.</title>
        <authorList>
            <person name="Ming D."/>
            <person name="Wang M."/>
            <person name="Hu S."/>
            <person name="Zhou Y."/>
            <person name="Jiang T."/>
        </authorList>
    </citation>
    <scope>NUCLEOTIDE SEQUENCE [LARGE SCALE GENOMIC DNA]</scope>
    <source>
        <strain evidence="3 4">12322-1</strain>
    </source>
</reference>